<keyword evidence="2" id="KW-1185">Reference proteome</keyword>
<evidence type="ECO:0000313" key="1">
    <source>
        <dbReference type="EMBL" id="SEP13571.1"/>
    </source>
</evidence>
<proteinExistence type="predicted"/>
<name>A0A1H8VDY5_9BRAD</name>
<dbReference type="EMBL" id="FODT01000008">
    <property type="protein sequence ID" value="SEP13571.1"/>
    <property type="molecule type" value="Genomic_DNA"/>
</dbReference>
<organism evidence="1 2">
    <name type="scientific">Rhodopseudomonas pseudopalustris</name>
    <dbReference type="NCBI Taxonomy" id="1513892"/>
    <lineage>
        <taxon>Bacteria</taxon>
        <taxon>Pseudomonadati</taxon>
        <taxon>Pseudomonadota</taxon>
        <taxon>Alphaproteobacteria</taxon>
        <taxon>Hyphomicrobiales</taxon>
        <taxon>Nitrobacteraceae</taxon>
        <taxon>Rhodopseudomonas</taxon>
    </lineage>
</organism>
<gene>
    <name evidence="1" type="ORF">SAMN05444123_108227</name>
</gene>
<dbReference type="Proteomes" id="UP000199615">
    <property type="component" value="Unassembled WGS sequence"/>
</dbReference>
<evidence type="ECO:0008006" key="3">
    <source>
        <dbReference type="Google" id="ProtNLM"/>
    </source>
</evidence>
<sequence>MADAWRCVQISRKQASGARAPRIGVAARFALATLVSLQLAGLAFGKDGDDGEDQDAAKPSAPRVYLDLRSYYSRVPSGVLSIGLSNPPGALSQLASLHSRSLPSTQGVGFDVPLTVDLNDQVSLYGGFSATASKAGDFDWTALAVTSWNVGLQADIYQQNGGAIPTLTVQSTLTRVVPSGPLATTALNTILEATYALDADETRGFLAGVQSTLIAVDSDFASLRPNWVGWLGGFYQWENNWKATARAGLQSFGGAQLLRLAPIEPFTQPILRLDLDRMDDNDNRLFGVTAQIAWTPKPAYQLTVRTPLYLTKN</sequence>
<accession>A0A1H8VDY5</accession>
<evidence type="ECO:0000313" key="2">
    <source>
        <dbReference type="Proteomes" id="UP000199615"/>
    </source>
</evidence>
<dbReference type="OrthoDB" id="8157230at2"/>
<protein>
    <recommendedName>
        <fullName evidence="3">MetA-pathway of phenol degradation</fullName>
    </recommendedName>
</protein>
<reference evidence="2" key="1">
    <citation type="submission" date="2016-10" db="EMBL/GenBank/DDBJ databases">
        <authorList>
            <person name="Varghese N."/>
            <person name="Submissions S."/>
        </authorList>
    </citation>
    <scope>NUCLEOTIDE SEQUENCE [LARGE SCALE GENOMIC DNA]</scope>
    <source>
        <strain evidence="2">DSM 123</strain>
    </source>
</reference>
<dbReference type="AlphaFoldDB" id="A0A1H8VDY5"/>